<gene>
    <name evidence="2" type="ordered locus">SBI_08532</name>
</gene>
<evidence type="ECO:0000313" key="2">
    <source>
        <dbReference type="EMBL" id="ADI11650.1"/>
    </source>
</evidence>
<dbReference type="PATRIC" id="fig|749414.3.peg.8776"/>
<dbReference type="HOGENOM" id="CLU_043034_3_0_11"/>
<dbReference type="AlphaFoldDB" id="D7BUA1"/>
<dbReference type="PANTHER" id="PTHR24094">
    <property type="entry name" value="SECRETED PROTEIN"/>
    <property type="match status" value="1"/>
</dbReference>
<keyword evidence="3" id="KW-1185">Reference proteome</keyword>
<sequence length="183" mass="20491">MRRGIVALPIADEDRTGYTRDKFRLWLDEDHDGCNTRHEVLIAEAVIAPQIGPRCKLTGGSWYSWYDGETWTDPNDLDIDHVVPLAEAWDSGASAWTSAERNAYANDLGDERSLTAVTDNVNQAKGDKDPAEWVPALNRCDYLVDWVVVKSRWREKADAAEVAALNRIADGCPDTEITFVLAR</sequence>
<name>D7BUA1_STRBB</name>
<reference evidence="2 3" key="1">
    <citation type="journal article" date="2010" name="J. Bacteriol.">
        <title>Genome sequence of the milbemycin-producing bacterium Streptomyces bingchenggensis.</title>
        <authorList>
            <person name="Wang X.J."/>
            <person name="Yan Y.J."/>
            <person name="Zhang B."/>
            <person name="An J."/>
            <person name="Wang J.J."/>
            <person name="Tian J."/>
            <person name="Jiang L."/>
            <person name="Chen Y.H."/>
            <person name="Huang S.X."/>
            <person name="Yin M."/>
            <person name="Zhang J."/>
            <person name="Gao A.L."/>
            <person name="Liu C.X."/>
            <person name="Zhu Z.X."/>
            <person name="Xiang W.S."/>
        </authorList>
    </citation>
    <scope>NUCLEOTIDE SEQUENCE [LARGE SCALE GENOMIC DNA]</scope>
    <source>
        <strain evidence="2 3">BCW-1</strain>
    </source>
</reference>
<dbReference type="InterPro" id="IPR011089">
    <property type="entry name" value="GmrSD_C"/>
</dbReference>
<dbReference type="PANTHER" id="PTHR24094:SF15">
    <property type="entry name" value="AMP-DEPENDENT SYNTHETASE_LIGASE DOMAIN-CONTAINING PROTEIN-RELATED"/>
    <property type="match status" value="1"/>
</dbReference>
<proteinExistence type="predicted"/>
<accession>D7BUA1</accession>
<dbReference type="EMBL" id="CP002047">
    <property type="protein sequence ID" value="ADI11650.1"/>
    <property type="molecule type" value="Genomic_DNA"/>
</dbReference>
<dbReference type="STRING" id="749414.SBI_08532"/>
<evidence type="ECO:0000259" key="1">
    <source>
        <dbReference type="Pfam" id="PF07510"/>
    </source>
</evidence>
<dbReference type="KEGG" id="sbh:SBI_08532"/>
<dbReference type="Pfam" id="PF07510">
    <property type="entry name" value="GmrSD_C"/>
    <property type="match status" value="1"/>
</dbReference>
<evidence type="ECO:0000313" key="3">
    <source>
        <dbReference type="Proteomes" id="UP000000377"/>
    </source>
</evidence>
<dbReference type="Proteomes" id="UP000000377">
    <property type="component" value="Chromosome"/>
</dbReference>
<feature type="domain" description="GmrSD restriction endonucleases C-terminal" evidence="1">
    <location>
        <begin position="74"/>
        <end position="165"/>
    </location>
</feature>
<dbReference type="eggNOG" id="COG2356">
    <property type="taxonomic scope" value="Bacteria"/>
</dbReference>
<protein>
    <recommendedName>
        <fullName evidence="1">GmrSD restriction endonucleases C-terminal domain-containing protein</fullName>
    </recommendedName>
</protein>
<organism evidence="2 3">
    <name type="scientific">Streptomyces bingchenggensis (strain BCW-1)</name>
    <dbReference type="NCBI Taxonomy" id="749414"/>
    <lineage>
        <taxon>Bacteria</taxon>
        <taxon>Bacillati</taxon>
        <taxon>Actinomycetota</taxon>
        <taxon>Actinomycetes</taxon>
        <taxon>Kitasatosporales</taxon>
        <taxon>Streptomycetaceae</taxon>
        <taxon>Streptomyces</taxon>
    </lineage>
</organism>